<evidence type="ECO:0000313" key="2">
    <source>
        <dbReference type="EMBL" id="GIG98244.1"/>
    </source>
</evidence>
<reference evidence="2 3" key="1">
    <citation type="submission" date="2021-01" db="EMBL/GenBank/DDBJ databases">
        <title>Whole genome shotgun sequence of Plantactinospora mayteni NBRC 109088.</title>
        <authorList>
            <person name="Komaki H."/>
            <person name="Tamura T."/>
        </authorList>
    </citation>
    <scope>NUCLEOTIDE SEQUENCE [LARGE SCALE GENOMIC DNA]</scope>
    <source>
        <strain evidence="2 3">NBRC 109088</strain>
    </source>
</reference>
<keyword evidence="3" id="KW-1185">Reference proteome</keyword>
<feature type="region of interest" description="Disordered" evidence="1">
    <location>
        <begin position="381"/>
        <end position="437"/>
    </location>
</feature>
<dbReference type="Proteomes" id="UP000621500">
    <property type="component" value="Unassembled WGS sequence"/>
</dbReference>
<feature type="region of interest" description="Disordered" evidence="1">
    <location>
        <begin position="577"/>
        <end position="596"/>
    </location>
</feature>
<sequence>MTVTAAKVWRPFHDEPLFVPELLLGPGVVPDGLSARIVDYLTQVAGARRAPLHTCTAFNALYFGFDLQTHGYRAEVLDPELFVLLSAGQQLPVLPVGTFVRIDRGGRRSLWAEVVARYGADPAIDDDGWAPAALSGAPPGQPSADGDGGRVVPERIIVDVEAFGAPLTPAEYTELYRLKRRGTLLDRRGHLTGLVQYPPHGPDSRDDMALYTQYLLGPARALLLGGPLGGLLTNADDNQVLAAALQQAMDTINTLLDRADTLRRWHEYATPRSRFDQYRRAGSPTTDIDIDDIVHTLSRTADQPRYTGVWPLLSTRADSRNDADEDPLDQVGAADIVLHANLVAADLAADATDGVLPGGTHLRIDDTWQAGGLWRAQRCPLPATVQTTDPRTPLGLGYQQAMRTPPSNDRDDEFQPEPHAHRQAAPEPDEPPQHNEQTQAANTLDLTELTVVHDSLVVYTIALNETHWDSGELPLAEPAAAVLATSGPLILELHHDGEPLDDAEQVQHVVRDGIVLHGVDWPWSFYPGIKVTVAVTRDATRIAATTTLLEQPLTFGDQYRWDANLRILAAALGAEEPDDAIPRPAEPDDVPQASVPDRHRGVTQLRGLVIAALRRHGTTGAFGARRLTGPQLFAALFGPDLVAPPLMWEVIYTCDRLVDAGRLTCERNVGDPDRPGSGGPDTYVWWPNHTARRQAEQHSAAAHRRQVLVGHVREYWVPPFLRTLPAGHQASDQARQAYAEWITKIRGPDADTTLIEGYTFVRGALRGSSDQHSLLRLADTAPQP</sequence>
<evidence type="ECO:0000256" key="1">
    <source>
        <dbReference type="SAM" id="MobiDB-lite"/>
    </source>
</evidence>
<evidence type="ECO:0000313" key="3">
    <source>
        <dbReference type="Proteomes" id="UP000621500"/>
    </source>
</evidence>
<comment type="caution">
    <text evidence="2">The sequence shown here is derived from an EMBL/GenBank/DDBJ whole genome shotgun (WGS) entry which is preliminary data.</text>
</comment>
<organism evidence="2 3">
    <name type="scientific">Plantactinospora mayteni</name>
    <dbReference type="NCBI Taxonomy" id="566021"/>
    <lineage>
        <taxon>Bacteria</taxon>
        <taxon>Bacillati</taxon>
        <taxon>Actinomycetota</taxon>
        <taxon>Actinomycetes</taxon>
        <taxon>Micromonosporales</taxon>
        <taxon>Micromonosporaceae</taxon>
        <taxon>Plantactinospora</taxon>
    </lineage>
</organism>
<dbReference type="RefSeq" id="WP_203859703.1">
    <property type="nucleotide sequence ID" value="NZ_BAAAZQ010000010.1"/>
</dbReference>
<name>A0ABQ4EUB1_9ACTN</name>
<proteinExistence type="predicted"/>
<gene>
    <name evidence="2" type="ORF">Pma05_48170</name>
</gene>
<feature type="region of interest" description="Disordered" evidence="1">
    <location>
        <begin position="129"/>
        <end position="148"/>
    </location>
</feature>
<accession>A0ABQ4EUB1</accession>
<dbReference type="EMBL" id="BONX01000033">
    <property type="protein sequence ID" value="GIG98244.1"/>
    <property type="molecule type" value="Genomic_DNA"/>
</dbReference>
<protein>
    <submittedName>
        <fullName evidence="2">Uncharacterized protein</fullName>
    </submittedName>
</protein>